<proteinExistence type="predicted"/>
<dbReference type="Proteomes" id="UP001314681">
    <property type="component" value="Unassembled WGS sequence"/>
</dbReference>
<protein>
    <recommendedName>
        <fullName evidence="3">Tocopherol cyclase-like protein</fullName>
    </recommendedName>
</protein>
<sequence>MEKKRKQFFKGWYIKVQSGKTELALIPGICMTAKGQGKAFIQVFYDNKTYFIRYPLNQVWMQPNGFGMRIGENIFTKDGMKIRIRSDKLKLSGHFTFYDFRKPAYPIMGPLTLLAKQMECSHQIVSMAHRVEGILKVDGKKQTVKDGIGYIEGDSGCRFPREYMWIHTFEHPTYGIFGRNRSITAAIADIPVGRMSFRGCFALISNGKKEIRLASYKGARVLYRDEKGFAIAQGKYLFSGRISDSGQGTRTLMAPDTKGMGRKIRENLSGKVELELFIHGRRVLSSVYPQASYELEMRES</sequence>
<dbReference type="EMBL" id="JAHQCX010000006">
    <property type="protein sequence ID" value="MBU9726580.1"/>
    <property type="molecule type" value="Genomic_DNA"/>
</dbReference>
<organism evidence="1 2">
    <name type="scientific">Diplocloster modestus</name>
    <dbReference type="NCBI Taxonomy" id="2850322"/>
    <lineage>
        <taxon>Bacteria</taxon>
        <taxon>Bacillati</taxon>
        <taxon>Bacillota</taxon>
        <taxon>Clostridia</taxon>
        <taxon>Lachnospirales</taxon>
        <taxon>Lachnospiraceae</taxon>
        <taxon>Diplocloster</taxon>
    </lineage>
</organism>
<evidence type="ECO:0000313" key="1">
    <source>
        <dbReference type="EMBL" id="MBU9726580.1"/>
    </source>
</evidence>
<name>A0ABS6K7T6_9FIRM</name>
<keyword evidence="2" id="KW-1185">Reference proteome</keyword>
<dbReference type="SUPFAM" id="SSF159245">
    <property type="entry name" value="AttH-like"/>
    <property type="match status" value="1"/>
</dbReference>
<evidence type="ECO:0008006" key="3">
    <source>
        <dbReference type="Google" id="ProtNLM"/>
    </source>
</evidence>
<reference evidence="1 2" key="1">
    <citation type="submission" date="2021-06" db="EMBL/GenBank/DDBJ databases">
        <title>Description of novel taxa of the family Lachnospiraceae.</title>
        <authorList>
            <person name="Chaplin A.V."/>
            <person name="Sokolova S.R."/>
            <person name="Pikina A.P."/>
            <person name="Korzhanova M."/>
            <person name="Belova V."/>
            <person name="Korostin D."/>
            <person name="Efimov B.A."/>
        </authorList>
    </citation>
    <scope>NUCLEOTIDE SEQUENCE [LARGE SCALE GENOMIC DNA]</scope>
    <source>
        <strain evidence="1 2">ASD4241</strain>
    </source>
</reference>
<gene>
    <name evidence="1" type="ORF">KTH90_11195</name>
</gene>
<comment type="caution">
    <text evidence="1">The sequence shown here is derived from an EMBL/GenBank/DDBJ whole genome shotgun (WGS) entry which is preliminary data.</text>
</comment>
<evidence type="ECO:0000313" key="2">
    <source>
        <dbReference type="Proteomes" id="UP001314681"/>
    </source>
</evidence>
<dbReference type="RefSeq" id="WP_158352496.1">
    <property type="nucleotide sequence ID" value="NZ_JAHQCX010000006.1"/>
</dbReference>
<accession>A0ABS6K7T6</accession>